<feature type="region of interest" description="Disordered" evidence="1">
    <location>
        <begin position="28"/>
        <end position="54"/>
    </location>
</feature>
<dbReference type="EMBL" id="MCFL01000032">
    <property type="protein sequence ID" value="ORZ33927.1"/>
    <property type="molecule type" value="Genomic_DNA"/>
</dbReference>
<keyword evidence="2" id="KW-0812">Transmembrane</keyword>
<dbReference type="Proteomes" id="UP000193411">
    <property type="component" value="Unassembled WGS sequence"/>
</dbReference>
<feature type="transmembrane region" description="Helical" evidence="2">
    <location>
        <begin position="99"/>
        <end position="119"/>
    </location>
</feature>
<proteinExistence type="predicted"/>
<evidence type="ECO:0000313" key="3">
    <source>
        <dbReference type="EMBL" id="ORZ33927.1"/>
    </source>
</evidence>
<keyword evidence="2" id="KW-1133">Transmembrane helix</keyword>
<accession>A0A1Y2HH63</accession>
<keyword evidence="2" id="KW-0472">Membrane</keyword>
<evidence type="ECO:0000256" key="1">
    <source>
        <dbReference type="SAM" id="MobiDB-lite"/>
    </source>
</evidence>
<evidence type="ECO:0000313" key="4">
    <source>
        <dbReference type="Proteomes" id="UP000193411"/>
    </source>
</evidence>
<protein>
    <submittedName>
        <fullName evidence="3">Uncharacterized protein</fullName>
    </submittedName>
</protein>
<evidence type="ECO:0000256" key="2">
    <source>
        <dbReference type="SAM" id="Phobius"/>
    </source>
</evidence>
<comment type="caution">
    <text evidence="3">The sequence shown here is derived from an EMBL/GenBank/DDBJ whole genome shotgun (WGS) entry which is preliminary data.</text>
</comment>
<dbReference type="OrthoDB" id="10647871at2759"/>
<feature type="transmembrane region" description="Helical" evidence="2">
    <location>
        <begin position="71"/>
        <end position="93"/>
    </location>
</feature>
<dbReference type="AlphaFoldDB" id="A0A1Y2HH63"/>
<gene>
    <name evidence="3" type="ORF">BCR44DRAFT_1186278</name>
</gene>
<organism evidence="3 4">
    <name type="scientific">Catenaria anguillulae PL171</name>
    <dbReference type="NCBI Taxonomy" id="765915"/>
    <lineage>
        <taxon>Eukaryota</taxon>
        <taxon>Fungi</taxon>
        <taxon>Fungi incertae sedis</taxon>
        <taxon>Blastocladiomycota</taxon>
        <taxon>Blastocladiomycetes</taxon>
        <taxon>Blastocladiales</taxon>
        <taxon>Catenariaceae</taxon>
        <taxon>Catenaria</taxon>
    </lineage>
</organism>
<name>A0A1Y2HH63_9FUNG</name>
<reference evidence="3 4" key="1">
    <citation type="submission" date="2016-07" db="EMBL/GenBank/DDBJ databases">
        <title>Pervasive Adenine N6-methylation of Active Genes in Fungi.</title>
        <authorList>
            <consortium name="DOE Joint Genome Institute"/>
            <person name="Mondo S.J."/>
            <person name="Dannebaum R.O."/>
            <person name="Kuo R.C."/>
            <person name="Labutti K."/>
            <person name="Haridas S."/>
            <person name="Kuo A."/>
            <person name="Salamov A."/>
            <person name="Ahrendt S.R."/>
            <person name="Lipzen A."/>
            <person name="Sullivan W."/>
            <person name="Andreopoulos W.B."/>
            <person name="Clum A."/>
            <person name="Lindquist E."/>
            <person name="Daum C."/>
            <person name="Ramamoorthy G.K."/>
            <person name="Gryganskyi A."/>
            <person name="Culley D."/>
            <person name="Magnuson J.K."/>
            <person name="James T.Y."/>
            <person name="O'Malley M.A."/>
            <person name="Stajich J.E."/>
            <person name="Spatafora J.W."/>
            <person name="Visel A."/>
            <person name="Grigoriev I.V."/>
        </authorList>
    </citation>
    <scope>NUCLEOTIDE SEQUENCE [LARGE SCALE GENOMIC DNA]</scope>
    <source>
        <strain evidence="3 4">PL171</strain>
    </source>
</reference>
<keyword evidence="4" id="KW-1185">Reference proteome</keyword>
<sequence length="243" mass="26225">MALHESNPRLSQESYASQTAIKANLTSTTGAQHHPSAATHPRNSGSHPSPMHLPPSTLAAAARQSFWQSPIFTATVLLITLPFLVPFLIPGVAITFASLWIGAGILLFYALLVVARSAWSIVTAATKRVLEWTFGCLLGRRQSVLVSPNGTTVTSTHPSGQRRRLSDALYRRFFPIRDELALKYIHTIPDADMATQVIERGGGARAAFASPSLLRARNSPTQLPKLSVAVTGRGNEMPPLRSA</sequence>